<evidence type="ECO:0000313" key="4">
    <source>
        <dbReference type="Proteomes" id="UP000024635"/>
    </source>
</evidence>
<keyword evidence="2" id="KW-1133">Transmembrane helix</keyword>
<comment type="caution">
    <text evidence="3">The sequence shown here is derived from an EMBL/GenBank/DDBJ whole genome shotgun (WGS) entry which is preliminary data.</text>
</comment>
<feature type="transmembrane region" description="Helical" evidence="2">
    <location>
        <begin position="68"/>
        <end position="88"/>
    </location>
</feature>
<evidence type="ECO:0000256" key="2">
    <source>
        <dbReference type="SAM" id="Phobius"/>
    </source>
</evidence>
<feature type="compositionally biased region" description="Polar residues" evidence="1">
    <location>
        <begin position="285"/>
        <end position="300"/>
    </location>
</feature>
<dbReference type="AlphaFoldDB" id="A0A016SXF7"/>
<dbReference type="Proteomes" id="UP000024635">
    <property type="component" value="Unassembled WGS sequence"/>
</dbReference>
<proteinExistence type="predicted"/>
<feature type="compositionally biased region" description="Basic and acidic residues" evidence="1">
    <location>
        <begin position="301"/>
        <end position="310"/>
    </location>
</feature>
<dbReference type="OrthoDB" id="5830631at2759"/>
<feature type="region of interest" description="Disordered" evidence="1">
    <location>
        <begin position="285"/>
        <end position="310"/>
    </location>
</feature>
<evidence type="ECO:0000256" key="1">
    <source>
        <dbReference type="SAM" id="MobiDB-lite"/>
    </source>
</evidence>
<protein>
    <submittedName>
        <fullName evidence="3">Uncharacterized protein</fullName>
    </submittedName>
</protein>
<gene>
    <name evidence="3" type="primary">Acey_s0160.g3354</name>
    <name evidence="3" type="ORF">Y032_0160g3354</name>
</gene>
<sequence length="310" mass="35900">MMIRLPEEVANPDVGDQGDDEDQFDLVWATLPFRSKINFPPDVFPNKIFRRMAGEQPRRGFCGLLRRIVAVLFSETALKFHLFTYWLFCLFDMIEEQPHSLHVIKVMLVAMAIIFALLATVTRAACLFYPFLFVIVFEFTKFLTVFLILALKLAFPERYMKLINTQGLSHLHTLTKATRSEDEVHYILSGFCVVYFVLVSLTVIRNITEYQWRERLRRHRENVYPPLVTPVPRRRIVLPREIEVGNLNSDDPPPYSAVTNFLETAKEETAPPRYSQLGFSQMELTLDPTKSSRTTTSVHSMDTRSDASKK</sequence>
<keyword evidence="4" id="KW-1185">Reference proteome</keyword>
<dbReference type="EMBL" id="JARK01001496">
    <property type="protein sequence ID" value="EYB95438.1"/>
    <property type="molecule type" value="Genomic_DNA"/>
</dbReference>
<accession>A0A016SXF7</accession>
<feature type="transmembrane region" description="Helical" evidence="2">
    <location>
        <begin position="128"/>
        <end position="151"/>
    </location>
</feature>
<keyword evidence="2" id="KW-0812">Transmembrane</keyword>
<name>A0A016SXF7_9BILA</name>
<dbReference type="STRING" id="53326.A0A016SXF7"/>
<feature type="transmembrane region" description="Helical" evidence="2">
    <location>
        <begin position="100"/>
        <end position="121"/>
    </location>
</feature>
<evidence type="ECO:0000313" key="3">
    <source>
        <dbReference type="EMBL" id="EYB95438.1"/>
    </source>
</evidence>
<feature type="transmembrane region" description="Helical" evidence="2">
    <location>
        <begin position="186"/>
        <end position="208"/>
    </location>
</feature>
<reference evidence="4" key="1">
    <citation type="journal article" date="2015" name="Nat. Genet.">
        <title>The genome and transcriptome of the zoonotic hookworm Ancylostoma ceylanicum identify infection-specific gene families.</title>
        <authorList>
            <person name="Schwarz E.M."/>
            <person name="Hu Y."/>
            <person name="Antoshechkin I."/>
            <person name="Miller M.M."/>
            <person name="Sternberg P.W."/>
            <person name="Aroian R.V."/>
        </authorList>
    </citation>
    <scope>NUCLEOTIDE SEQUENCE</scope>
    <source>
        <strain evidence="4">HY135</strain>
    </source>
</reference>
<organism evidence="3 4">
    <name type="scientific">Ancylostoma ceylanicum</name>
    <dbReference type="NCBI Taxonomy" id="53326"/>
    <lineage>
        <taxon>Eukaryota</taxon>
        <taxon>Metazoa</taxon>
        <taxon>Ecdysozoa</taxon>
        <taxon>Nematoda</taxon>
        <taxon>Chromadorea</taxon>
        <taxon>Rhabditida</taxon>
        <taxon>Rhabditina</taxon>
        <taxon>Rhabditomorpha</taxon>
        <taxon>Strongyloidea</taxon>
        <taxon>Ancylostomatidae</taxon>
        <taxon>Ancylostomatinae</taxon>
        <taxon>Ancylostoma</taxon>
    </lineage>
</organism>
<keyword evidence="2" id="KW-0472">Membrane</keyword>